<reference evidence="1" key="1">
    <citation type="journal article" date="2020" name="G3 (Bethesda)">
        <title>High-Quality Assemblies for Three Invasive Social Wasps from the &lt;i&gt;Vespula&lt;/i&gt; Genus.</title>
        <authorList>
            <person name="Harrop T.W.R."/>
            <person name="Guhlin J."/>
            <person name="McLaughlin G.M."/>
            <person name="Permina E."/>
            <person name="Stockwell P."/>
            <person name="Gilligan J."/>
            <person name="Le Lec M.F."/>
            <person name="Gruber M.A.M."/>
            <person name="Quinn O."/>
            <person name="Lovegrove M."/>
            <person name="Duncan E.J."/>
            <person name="Remnant E.J."/>
            <person name="Van Eeckhoven J."/>
            <person name="Graham B."/>
            <person name="Knapp R.A."/>
            <person name="Langford K.W."/>
            <person name="Kronenberg Z."/>
            <person name="Press M.O."/>
            <person name="Eacker S.M."/>
            <person name="Wilson-Rankin E.E."/>
            <person name="Purcell J."/>
            <person name="Lester P.J."/>
            <person name="Dearden P.K."/>
        </authorList>
    </citation>
    <scope>NUCLEOTIDE SEQUENCE</scope>
    <source>
        <strain evidence="1">Volc-1</strain>
    </source>
</reference>
<protein>
    <submittedName>
        <fullName evidence="1">Uncharacterized protein</fullName>
    </submittedName>
</protein>
<gene>
    <name evidence="1" type="ORF">H0235_016535</name>
</gene>
<evidence type="ECO:0000313" key="2">
    <source>
        <dbReference type="Proteomes" id="UP000600918"/>
    </source>
</evidence>
<comment type="caution">
    <text evidence="1">The sequence shown here is derived from an EMBL/GenBank/DDBJ whole genome shotgun (WGS) entry which is preliminary data.</text>
</comment>
<proteinExistence type="predicted"/>
<keyword evidence="2" id="KW-1185">Reference proteome</keyword>
<evidence type="ECO:0000313" key="1">
    <source>
        <dbReference type="EMBL" id="KAF7396998.1"/>
    </source>
</evidence>
<organism evidence="1 2">
    <name type="scientific">Vespula pensylvanica</name>
    <name type="common">Western yellow jacket</name>
    <name type="synonym">Wasp</name>
    <dbReference type="NCBI Taxonomy" id="30213"/>
    <lineage>
        <taxon>Eukaryota</taxon>
        <taxon>Metazoa</taxon>
        <taxon>Ecdysozoa</taxon>
        <taxon>Arthropoda</taxon>
        <taxon>Hexapoda</taxon>
        <taxon>Insecta</taxon>
        <taxon>Pterygota</taxon>
        <taxon>Neoptera</taxon>
        <taxon>Endopterygota</taxon>
        <taxon>Hymenoptera</taxon>
        <taxon>Apocrita</taxon>
        <taxon>Aculeata</taxon>
        <taxon>Vespoidea</taxon>
        <taxon>Vespidae</taxon>
        <taxon>Vespinae</taxon>
        <taxon>Vespula</taxon>
    </lineage>
</organism>
<dbReference type="EMBL" id="JACSDY010000020">
    <property type="protein sequence ID" value="KAF7396998.1"/>
    <property type="molecule type" value="Genomic_DNA"/>
</dbReference>
<name>A0A834JYI1_VESPE</name>
<sequence>MVFMTPIVFQSVSYLAVVASVKPPLSGMLSPSAMSLRDSGPISNVCLFQAIKIYDHRHYHHHHHHHHHHYFYHHYIIWNVLTLRRVCWSYYCYIWSATPLLGELNIHEG</sequence>
<dbReference type="AlphaFoldDB" id="A0A834JYI1"/>
<dbReference type="Proteomes" id="UP000600918">
    <property type="component" value="Unassembled WGS sequence"/>
</dbReference>
<accession>A0A834JYI1</accession>